<dbReference type="EMBL" id="PKPP01002806">
    <property type="protein sequence ID" value="PWA73007.1"/>
    <property type="molecule type" value="Genomic_DNA"/>
</dbReference>
<gene>
    <name evidence="1" type="ORF">CTI12_AA185910</name>
</gene>
<evidence type="ECO:0000313" key="1">
    <source>
        <dbReference type="EMBL" id="PWA73007.1"/>
    </source>
</evidence>
<keyword evidence="2" id="KW-1185">Reference proteome</keyword>
<name>A0A2U1NHM4_ARTAN</name>
<proteinExistence type="predicted"/>
<dbReference type="Proteomes" id="UP000245207">
    <property type="component" value="Unassembled WGS sequence"/>
</dbReference>
<comment type="caution">
    <text evidence="1">The sequence shown here is derived from an EMBL/GenBank/DDBJ whole genome shotgun (WGS) entry which is preliminary data.</text>
</comment>
<dbReference type="STRING" id="35608.A0A2U1NHM4"/>
<evidence type="ECO:0000313" key="2">
    <source>
        <dbReference type="Proteomes" id="UP000245207"/>
    </source>
</evidence>
<accession>A0A2U1NHM4</accession>
<dbReference type="OrthoDB" id="1744046at2759"/>
<organism evidence="1 2">
    <name type="scientific">Artemisia annua</name>
    <name type="common">Sweet wormwood</name>
    <dbReference type="NCBI Taxonomy" id="35608"/>
    <lineage>
        <taxon>Eukaryota</taxon>
        <taxon>Viridiplantae</taxon>
        <taxon>Streptophyta</taxon>
        <taxon>Embryophyta</taxon>
        <taxon>Tracheophyta</taxon>
        <taxon>Spermatophyta</taxon>
        <taxon>Magnoliopsida</taxon>
        <taxon>eudicotyledons</taxon>
        <taxon>Gunneridae</taxon>
        <taxon>Pentapetalae</taxon>
        <taxon>asterids</taxon>
        <taxon>campanulids</taxon>
        <taxon>Asterales</taxon>
        <taxon>Asteraceae</taxon>
        <taxon>Asteroideae</taxon>
        <taxon>Anthemideae</taxon>
        <taxon>Artemisiinae</taxon>
        <taxon>Artemisia</taxon>
    </lineage>
</organism>
<protein>
    <submittedName>
        <fullName evidence="1">Uncharacterized protein</fullName>
    </submittedName>
</protein>
<sequence length="130" mass="15039">MRTKGSSSFSAATVHELLRIKIHMARLREDLETCIPIVAIHRYRVAEIEWIQDFSPTEGTKDTSLPSLFTKIERKDKIEDENRILVQQFQSRLTKELDTLHKTIAASVTQQEQQLNGMEEYMQSFVSTKA</sequence>
<dbReference type="AlphaFoldDB" id="A0A2U1NHM4"/>
<reference evidence="1 2" key="1">
    <citation type="journal article" date="2018" name="Mol. Plant">
        <title>The genome of Artemisia annua provides insight into the evolution of Asteraceae family and artemisinin biosynthesis.</title>
        <authorList>
            <person name="Shen Q."/>
            <person name="Zhang L."/>
            <person name="Liao Z."/>
            <person name="Wang S."/>
            <person name="Yan T."/>
            <person name="Shi P."/>
            <person name="Liu M."/>
            <person name="Fu X."/>
            <person name="Pan Q."/>
            <person name="Wang Y."/>
            <person name="Lv Z."/>
            <person name="Lu X."/>
            <person name="Zhang F."/>
            <person name="Jiang W."/>
            <person name="Ma Y."/>
            <person name="Chen M."/>
            <person name="Hao X."/>
            <person name="Li L."/>
            <person name="Tang Y."/>
            <person name="Lv G."/>
            <person name="Zhou Y."/>
            <person name="Sun X."/>
            <person name="Brodelius P.E."/>
            <person name="Rose J.K.C."/>
            <person name="Tang K."/>
        </authorList>
    </citation>
    <scope>NUCLEOTIDE SEQUENCE [LARGE SCALE GENOMIC DNA]</scope>
    <source>
        <strain evidence="2">cv. Huhao1</strain>
        <tissue evidence="1">Leaf</tissue>
    </source>
</reference>